<evidence type="ECO:0000256" key="9">
    <source>
        <dbReference type="RuleBase" id="RU362121"/>
    </source>
</evidence>
<organism evidence="11">
    <name type="scientific">Absidia glauca</name>
    <name type="common">Pin mould</name>
    <dbReference type="NCBI Taxonomy" id="4829"/>
    <lineage>
        <taxon>Eukaryota</taxon>
        <taxon>Fungi</taxon>
        <taxon>Fungi incertae sedis</taxon>
        <taxon>Mucoromycota</taxon>
        <taxon>Mucoromycotina</taxon>
        <taxon>Mucoromycetes</taxon>
        <taxon>Mucorales</taxon>
        <taxon>Cunninghamellaceae</taxon>
        <taxon>Absidia</taxon>
    </lineage>
</organism>
<evidence type="ECO:0000256" key="4">
    <source>
        <dbReference type="ARBA" id="ARBA00022630"/>
    </source>
</evidence>
<gene>
    <name evidence="11" type="primary">ABSGL_06672.1 scaffold 8661</name>
</gene>
<dbReference type="InParanoid" id="A0A163JER4"/>
<dbReference type="OMA" id="WMIVCTS"/>
<reference evidence="11" key="1">
    <citation type="submission" date="2016-04" db="EMBL/GenBank/DDBJ databases">
        <authorList>
            <person name="Evans L.H."/>
            <person name="Alamgir A."/>
            <person name="Owens N."/>
            <person name="Weber N.D."/>
            <person name="Virtaneva K."/>
            <person name="Barbian K."/>
            <person name="Babar A."/>
            <person name="Rosenke K."/>
        </authorList>
    </citation>
    <scope>NUCLEOTIDE SEQUENCE [LARGE SCALE GENOMIC DNA]</scope>
    <source>
        <strain evidence="11">CBS 101.48</strain>
    </source>
</reference>
<dbReference type="PROSITE" id="PS50255">
    <property type="entry name" value="CYTOCHROME_B5_2"/>
    <property type="match status" value="1"/>
</dbReference>
<dbReference type="InterPro" id="IPR009100">
    <property type="entry name" value="AcylCoA_DH/oxidase_NM_dom_sf"/>
</dbReference>
<name>A0A163JER4_ABSGL</name>
<evidence type="ECO:0000256" key="5">
    <source>
        <dbReference type="ARBA" id="ARBA00022723"/>
    </source>
</evidence>
<dbReference type="PANTHER" id="PTHR48083">
    <property type="entry name" value="MEDIUM-CHAIN SPECIFIC ACYL-COA DEHYDROGENASE, MITOCHONDRIAL-RELATED"/>
    <property type="match status" value="1"/>
</dbReference>
<evidence type="ECO:0000256" key="6">
    <source>
        <dbReference type="ARBA" id="ARBA00022827"/>
    </source>
</evidence>
<keyword evidence="5 9" id="KW-0479">Metal-binding</keyword>
<dbReference type="EMBL" id="LT553497">
    <property type="protein sequence ID" value="SAM00936.1"/>
    <property type="molecule type" value="Genomic_DNA"/>
</dbReference>
<dbReference type="SMART" id="SM01117">
    <property type="entry name" value="Cyt-b5"/>
    <property type="match status" value="1"/>
</dbReference>
<evidence type="ECO:0000256" key="2">
    <source>
        <dbReference type="ARBA" id="ARBA00009347"/>
    </source>
</evidence>
<dbReference type="SUPFAM" id="SSF47203">
    <property type="entry name" value="Acyl-CoA dehydrogenase C-terminal domain-like"/>
    <property type="match status" value="1"/>
</dbReference>
<feature type="domain" description="Cytochrome b5 heme-binding" evidence="10">
    <location>
        <begin position="2"/>
        <end position="77"/>
    </location>
</feature>
<keyword evidence="8 9" id="KW-0408">Iron</keyword>
<keyword evidence="4" id="KW-0285">Flavoprotein</keyword>
<evidence type="ECO:0000313" key="11">
    <source>
        <dbReference type="EMBL" id="SAM00936.1"/>
    </source>
</evidence>
<protein>
    <recommendedName>
        <fullName evidence="10">Cytochrome b5 heme-binding domain-containing protein</fullName>
    </recommendedName>
</protein>
<dbReference type="InterPro" id="IPR036400">
    <property type="entry name" value="Cyt_B5-like_heme/steroid_sf"/>
</dbReference>
<dbReference type="InterPro" id="IPR036250">
    <property type="entry name" value="AcylCo_DH-like_C"/>
</dbReference>
<dbReference type="Pfam" id="PF00441">
    <property type="entry name" value="Acyl-CoA_dh_1"/>
    <property type="match status" value="1"/>
</dbReference>
<evidence type="ECO:0000256" key="3">
    <source>
        <dbReference type="ARBA" id="ARBA00022617"/>
    </source>
</evidence>
<dbReference type="InterPro" id="IPR018506">
    <property type="entry name" value="Cyt_B5_heme-BS"/>
</dbReference>
<evidence type="ECO:0000313" key="12">
    <source>
        <dbReference type="Proteomes" id="UP000078561"/>
    </source>
</evidence>
<dbReference type="OrthoDB" id="2588832at2759"/>
<keyword evidence="7" id="KW-0560">Oxidoreductase</keyword>
<dbReference type="InterPro" id="IPR037069">
    <property type="entry name" value="AcylCoA_DH/ox_N_sf"/>
</dbReference>
<dbReference type="SUPFAM" id="SSF56645">
    <property type="entry name" value="Acyl-CoA dehydrogenase NM domain-like"/>
    <property type="match status" value="1"/>
</dbReference>
<dbReference type="SUPFAM" id="SSF55856">
    <property type="entry name" value="Cytochrome b5-like heme/steroid binding domain"/>
    <property type="match status" value="1"/>
</dbReference>
<evidence type="ECO:0000256" key="1">
    <source>
        <dbReference type="ARBA" id="ARBA00001974"/>
    </source>
</evidence>
<dbReference type="GO" id="GO:0003995">
    <property type="term" value="F:acyl-CoA dehydrogenase activity"/>
    <property type="evidence" value="ECO:0007669"/>
    <property type="project" value="TreeGrafter"/>
</dbReference>
<dbReference type="Gene3D" id="1.10.540.10">
    <property type="entry name" value="Acyl-CoA dehydrogenase/oxidase, N-terminal domain"/>
    <property type="match status" value="1"/>
</dbReference>
<evidence type="ECO:0000256" key="7">
    <source>
        <dbReference type="ARBA" id="ARBA00023002"/>
    </source>
</evidence>
<dbReference type="InterPro" id="IPR050741">
    <property type="entry name" value="Acyl-CoA_dehydrogenase"/>
</dbReference>
<dbReference type="PROSITE" id="PS00191">
    <property type="entry name" value="CYTOCHROME_B5_1"/>
    <property type="match status" value="1"/>
</dbReference>
<dbReference type="Proteomes" id="UP000078561">
    <property type="component" value="Unassembled WGS sequence"/>
</dbReference>
<keyword evidence="12" id="KW-1185">Reference proteome</keyword>
<comment type="similarity">
    <text evidence="9">Belongs to the cytochrome b5 family.</text>
</comment>
<dbReference type="InterPro" id="IPR046373">
    <property type="entry name" value="Acyl-CoA_Oxase/DH_mid-dom_sf"/>
</dbReference>
<dbReference type="InterPro" id="IPR009075">
    <property type="entry name" value="AcylCo_DH/oxidase_C"/>
</dbReference>
<keyword evidence="6" id="KW-0274">FAD</keyword>
<dbReference type="Pfam" id="PF02770">
    <property type="entry name" value="Acyl-CoA_dh_M"/>
    <property type="match status" value="1"/>
</dbReference>
<sequence length="396" mass="43876">MSKSFTREEVARHAAEEDLWIIIDSAVYDMSRFIDLHPGGVFPILELAGKDATDAFYGLHRQEVLIKYDRYKIGTIANEKPQIEIRQPGAISKVPYAESSAWMGFKSPYFTESHFKFRAAVREIMGGLEADFRELEQTDGKPSDELMQKLGAAGLLACNVGPGPHLRGINIPGGVKADEFDYFHEEFARVVPRGVDDGVIGGFVISIPTILNFAKPHLREKIVPEVFSGKKRICLAISEPGAGSDVANLRTNAKLSADGSHYIVNGTKKWITGGRFAHYFSTAVRTDKGLSMLLIERSEGLETKAIRTSYSPSAGTAYVTFENVKVPVENLLGVENQGFKVILSNFNHERLVMLMGASYAGRIAVEECFKWANQRKVFGKRLIDQPVIRNKLAGMD</sequence>
<proteinExistence type="inferred from homology"/>
<evidence type="ECO:0000259" key="10">
    <source>
        <dbReference type="PROSITE" id="PS50255"/>
    </source>
</evidence>
<dbReference type="PANTHER" id="PTHR48083:SF28">
    <property type="entry name" value="ACYL-COA DEHYDROGENASE FAMILY PROTEIN (AFU_ORTHOLOGUE AFUA_6G10880)-RELATED"/>
    <property type="match status" value="1"/>
</dbReference>
<dbReference type="AlphaFoldDB" id="A0A163JER4"/>
<dbReference type="Pfam" id="PF00173">
    <property type="entry name" value="Cyt-b5"/>
    <property type="match status" value="1"/>
</dbReference>
<comment type="similarity">
    <text evidence="2">Belongs to the acyl-CoA dehydrogenase family.</text>
</comment>
<keyword evidence="3 9" id="KW-0349">Heme</keyword>
<dbReference type="GO" id="GO:0033539">
    <property type="term" value="P:fatty acid beta-oxidation using acyl-CoA dehydrogenase"/>
    <property type="evidence" value="ECO:0007669"/>
    <property type="project" value="TreeGrafter"/>
</dbReference>
<dbReference type="Gene3D" id="3.10.120.10">
    <property type="entry name" value="Cytochrome b5-like heme/steroid binding domain"/>
    <property type="match status" value="1"/>
</dbReference>
<dbReference type="GO" id="GO:0005737">
    <property type="term" value="C:cytoplasm"/>
    <property type="evidence" value="ECO:0007669"/>
    <property type="project" value="TreeGrafter"/>
</dbReference>
<dbReference type="InterPro" id="IPR006091">
    <property type="entry name" value="Acyl-CoA_Oxase/DH_mid-dom"/>
</dbReference>
<dbReference type="GO" id="GO:0020037">
    <property type="term" value="F:heme binding"/>
    <property type="evidence" value="ECO:0007669"/>
    <property type="project" value="UniProtKB-UniRule"/>
</dbReference>
<evidence type="ECO:0000256" key="8">
    <source>
        <dbReference type="ARBA" id="ARBA00023004"/>
    </source>
</evidence>
<dbReference type="GO" id="GO:0046872">
    <property type="term" value="F:metal ion binding"/>
    <property type="evidence" value="ECO:0007669"/>
    <property type="project" value="UniProtKB-UniRule"/>
</dbReference>
<accession>A0A163JER4</accession>
<dbReference type="GO" id="GO:0050660">
    <property type="term" value="F:flavin adenine dinucleotide binding"/>
    <property type="evidence" value="ECO:0007669"/>
    <property type="project" value="InterPro"/>
</dbReference>
<dbReference type="STRING" id="4829.A0A163JER4"/>
<dbReference type="Gene3D" id="1.20.140.10">
    <property type="entry name" value="Butyryl-CoA Dehydrogenase, subunit A, domain 3"/>
    <property type="match status" value="1"/>
</dbReference>
<dbReference type="Gene3D" id="2.40.110.10">
    <property type="entry name" value="Butyryl-CoA Dehydrogenase, subunit A, domain 2"/>
    <property type="match status" value="1"/>
</dbReference>
<comment type="cofactor">
    <cofactor evidence="1">
        <name>FAD</name>
        <dbReference type="ChEBI" id="CHEBI:57692"/>
    </cofactor>
</comment>
<dbReference type="InterPro" id="IPR001199">
    <property type="entry name" value="Cyt_B5-like_heme/steroid-bd"/>
</dbReference>